<accession>A0A836BRX4</accession>
<dbReference type="AlphaFoldDB" id="A0A836BRX4"/>
<organism evidence="1 2">
    <name type="scientific">Edaphochlamys debaryana</name>
    <dbReference type="NCBI Taxonomy" id="47281"/>
    <lineage>
        <taxon>Eukaryota</taxon>
        <taxon>Viridiplantae</taxon>
        <taxon>Chlorophyta</taxon>
        <taxon>core chlorophytes</taxon>
        <taxon>Chlorophyceae</taxon>
        <taxon>CS clade</taxon>
        <taxon>Chlamydomonadales</taxon>
        <taxon>Chlamydomonadales incertae sedis</taxon>
        <taxon>Edaphochlamys</taxon>
    </lineage>
</organism>
<sequence length="138" mass="15454">MRRWPDETSPGGGETQPHRKVYWFLISDSTKLRKLAKAKYGGGGRLLTADDLPVHHIRTETDSPQLLLNVVGSEMWLFGLAHIHILSQSSTLGRLGAMASPHPPKYYHITGFNHRECWVDRQNPEDTLEALADVSVGI</sequence>
<protein>
    <submittedName>
        <fullName evidence="1">Uncharacterized protein</fullName>
    </submittedName>
</protein>
<keyword evidence="2" id="KW-1185">Reference proteome</keyword>
<dbReference type="Proteomes" id="UP000612055">
    <property type="component" value="Unassembled WGS sequence"/>
</dbReference>
<proteinExistence type="predicted"/>
<name>A0A836BRX4_9CHLO</name>
<comment type="caution">
    <text evidence="1">The sequence shown here is derived from an EMBL/GenBank/DDBJ whole genome shotgun (WGS) entry which is preliminary data.</text>
</comment>
<gene>
    <name evidence="1" type="ORF">HYH03_014475</name>
</gene>
<evidence type="ECO:0000313" key="2">
    <source>
        <dbReference type="Proteomes" id="UP000612055"/>
    </source>
</evidence>
<dbReference type="EMBL" id="JAEHOE010000105">
    <property type="protein sequence ID" value="KAG2486881.1"/>
    <property type="molecule type" value="Genomic_DNA"/>
</dbReference>
<reference evidence="1" key="1">
    <citation type="journal article" date="2020" name="bioRxiv">
        <title>Comparative genomics of Chlamydomonas.</title>
        <authorList>
            <person name="Craig R.J."/>
            <person name="Hasan A.R."/>
            <person name="Ness R.W."/>
            <person name="Keightley P.D."/>
        </authorList>
    </citation>
    <scope>NUCLEOTIDE SEQUENCE</scope>
    <source>
        <strain evidence="1">CCAP 11/70</strain>
    </source>
</reference>
<evidence type="ECO:0000313" key="1">
    <source>
        <dbReference type="EMBL" id="KAG2486881.1"/>
    </source>
</evidence>
<dbReference type="OrthoDB" id="543231at2759"/>